<evidence type="ECO:0000313" key="7">
    <source>
        <dbReference type="Proteomes" id="UP001436297"/>
    </source>
</evidence>
<gene>
    <name evidence="6" type="ORF">QQM35_02835</name>
</gene>
<sequence length="402" mass="46729">MTNEKKNVPELRFPEFSGEWEERKLGDVAKITMGQSPESKYYTEDESETILVQGNADLKKGRVFPRIYTKQVTKMVTKGDILLTVRAPVGKLAIAQMNVCIGRGVCSINSGLFTYYFLEKFYIDGKWFMFSQGSTFESVSGKDIKKLKILLPNNVEKKHIVDFFSKLDRQIELEELKLEKLEEQKKGYMQKIFSQQLRFKDENGNDFPKWGRMSLDDLGRSYTGLSGKTKKDFGYGESYFITYRNVFKNTIASSDLVEKVNINEFENQNKVEYKDILITTSSETPHEAGMSSIWLYSAKNMYLNSFCFGFRVTTKNIEPIYLARILRSSQLRKRITIIAQGSTRFNVSKNELLKLKVHLPILEEQRRIVDFLDNIDKMIENQSKKIDLLKERKKGFLQKMFV</sequence>
<dbReference type="PANTHER" id="PTHR30408:SF12">
    <property type="entry name" value="TYPE I RESTRICTION ENZYME MJAVIII SPECIFICITY SUBUNIT"/>
    <property type="match status" value="1"/>
</dbReference>
<keyword evidence="6" id="KW-0378">Hydrolase</keyword>
<feature type="coiled-coil region" evidence="4">
    <location>
        <begin position="164"/>
        <end position="198"/>
    </location>
</feature>
<organism evidence="6 7">
    <name type="scientific">Staphylococcus hsinchuensis</name>
    <dbReference type="NCBI Taxonomy" id="3051183"/>
    <lineage>
        <taxon>Bacteria</taxon>
        <taxon>Bacillati</taxon>
        <taxon>Bacillota</taxon>
        <taxon>Bacilli</taxon>
        <taxon>Bacillales</taxon>
        <taxon>Staphylococcaceae</taxon>
        <taxon>Staphylococcus</taxon>
    </lineage>
</organism>
<evidence type="ECO:0000256" key="1">
    <source>
        <dbReference type="ARBA" id="ARBA00010923"/>
    </source>
</evidence>
<keyword evidence="2" id="KW-0680">Restriction system</keyword>
<proteinExistence type="inferred from homology"/>
<dbReference type="CDD" id="cd17252">
    <property type="entry name" value="RMtype1_S_EcoKI-TRD1-CR1_like"/>
    <property type="match status" value="1"/>
</dbReference>
<keyword evidence="4" id="KW-0175">Coiled coil</keyword>
<reference evidence="6 7" key="1">
    <citation type="journal article" date="2024" name="Pathogens">
        <title>Staphylococcus hsinchuensis sp. nov., Isolated from Soymilk.</title>
        <authorList>
            <person name="Wang Y.T."/>
            <person name="Lin Y.C."/>
            <person name="Hsieh Y.H."/>
            <person name="Lin Y.T."/>
            <person name="Hamada M."/>
            <person name="Chen C.C."/>
            <person name="Liou J.S."/>
            <person name="Lee A.Y."/>
            <person name="Zhang W.L."/>
            <person name="Chen Y.T."/>
            <person name="Huang C.H."/>
        </authorList>
    </citation>
    <scope>NUCLEOTIDE SEQUENCE [LARGE SCALE GENOMIC DNA]</scope>
    <source>
        <strain evidence="6 7">H164</strain>
    </source>
</reference>
<dbReference type="Proteomes" id="UP001436297">
    <property type="component" value="Chromosome"/>
</dbReference>
<feature type="domain" description="Type I restriction modification DNA specificity" evidence="5">
    <location>
        <begin position="19"/>
        <end position="183"/>
    </location>
</feature>
<protein>
    <submittedName>
        <fullName evidence="6">Restriction endonuclease subunit S</fullName>
    </submittedName>
</protein>
<accession>A0ABZ3EF41</accession>
<keyword evidence="7" id="KW-1185">Reference proteome</keyword>
<evidence type="ECO:0000256" key="3">
    <source>
        <dbReference type="ARBA" id="ARBA00023125"/>
    </source>
</evidence>
<dbReference type="Pfam" id="PF01420">
    <property type="entry name" value="Methylase_S"/>
    <property type="match status" value="2"/>
</dbReference>
<dbReference type="InterPro" id="IPR000055">
    <property type="entry name" value="Restrct_endonuc_typeI_TRD"/>
</dbReference>
<evidence type="ECO:0000259" key="5">
    <source>
        <dbReference type="Pfam" id="PF01420"/>
    </source>
</evidence>
<keyword evidence="6" id="KW-0540">Nuclease</keyword>
<dbReference type="InterPro" id="IPR044946">
    <property type="entry name" value="Restrct_endonuc_typeI_TRD_sf"/>
</dbReference>
<feature type="domain" description="Type I restriction modification DNA specificity" evidence="5">
    <location>
        <begin position="209"/>
        <end position="389"/>
    </location>
</feature>
<keyword evidence="3" id="KW-0238">DNA-binding</keyword>
<evidence type="ECO:0000256" key="2">
    <source>
        <dbReference type="ARBA" id="ARBA00022747"/>
    </source>
</evidence>
<dbReference type="InterPro" id="IPR052021">
    <property type="entry name" value="Type-I_RS_S_subunit"/>
</dbReference>
<dbReference type="SUPFAM" id="SSF116734">
    <property type="entry name" value="DNA methylase specificity domain"/>
    <property type="match status" value="2"/>
</dbReference>
<evidence type="ECO:0000313" key="6">
    <source>
        <dbReference type="EMBL" id="XAF71073.1"/>
    </source>
</evidence>
<dbReference type="GO" id="GO:0004519">
    <property type="term" value="F:endonuclease activity"/>
    <property type="evidence" value="ECO:0007669"/>
    <property type="project" value="UniProtKB-KW"/>
</dbReference>
<dbReference type="PANTHER" id="PTHR30408">
    <property type="entry name" value="TYPE-1 RESTRICTION ENZYME ECOKI SPECIFICITY PROTEIN"/>
    <property type="match status" value="1"/>
</dbReference>
<dbReference type="Gene3D" id="3.90.220.20">
    <property type="entry name" value="DNA methylase specificity domains"/>
    <property type="match status" value="2"/>
</dbReference>
<evidence type="ECO:0000256" key="4">
    <source>
        <dbReference type="SAM" id="Coils"/>
    </source>
</evidence>
<comment type="similarity">
    <text evidence="1">Belongs to the type-I restriction system S methylase family.</text>
</comment>
<name>A0ABZ3EF41_9STAP</name>
<feature type="coiled-coil region" evidence="4">
    <location>
        <begin position="372"/>
        <end position="399"/>
    </location>
</feature>
<dbReference type="Gene3D" id="1.10.287.1120">
    <property type="entry name" value="Bipartite methylase S protein"/>
    <property type="match status" value="1"/>
</dbReference>
<keyword evidence="6" id="KW-0255">Endonuclease</keyword>
<dbReference type="EMBL" id="CP128355">
    <property type="protein sequence ID" value="XAF71073.1"/>
    <property type="molecule type" value="Genomic_DNA"/>
</dbReference>